<comment type="caution">
    <text evidence="1">The sequence shown here is derived from an EMBL/GenBank/DDBJ whole genome shotgun (WGS) entry which is preliminary data.</text>
</comment>
<evidence type="ECO:0000313" key="2">
    <source>
        <dbReference type="Proteomes" id="UP000331127"/>
    </source>
</evidence>
<dbReference type="InterPro" id="IPR026337">
    <property type="entry name" value="AKG_HExxH"/>
</dbReference>
<dbReference type="Proteomes" id="UP000331127">
    <property type="component" value="Unassembled WGS sequence"/>
</dbReference>
<organism evidence="1 2">
    <name type="scientific">Acrocarpospora macrocephala</name>
    <dbReference type="NCBI Taxonomy" id="150177"/>
    <lineage>
        <taxon>Bacteria</taxon>
        <taxon>Bacillati</taxon>
        <taxon>Actinomycetota</taxon>
        <taxon>Actinomycetes</taxon>
        <taxon>Streptosporangiales</taxon>
        <taxon>Streptosporangiaceae</taxon>
        <taxon>Acrocarpospora</taxon>
    </lineage>
</organism>
<name>A0A5M3X423_9ACTN</name>
<dbReference type="EMBL" id="BLAE01000058">
    <property type="protein sequence ID" value="GES14401.1"/>
    <property type="molecule type" value="Genomic_DNA"/>
</dbReference>
<dbReference type="NCBIfam" id="TIGR04267">
    <property type="entry name" value="mod_HExxH"/>
    <property type="match status" value="1"/>
</dbReference>
<dbReference type="RefSeq" id="WP_155359580.1">
    <property type="nucleotide sequence ID" value="NZ_BAAAHL010000035.1"/>
</dbReference>
<reference evidence="1 2" key="1">
    <citation type="submission" date="2019-10" db="EMBL/GenBank/DDBJ databases">
        <title>Whole genome shotgun sequence of Acrocarpospora macrocephala NBRC 16266.</title>
        <authorList>
            <person name="Ichikawa N."/>
            <person name="Kimura A."/>
            <person name="Kitahashi Y."/>
            <person name="Komaki H."/>
            <person name="Oguchi A."/>
        </authorList>
    </citation>
    <scope>NUCLEOTIDE SEQUENCE [LARGE SCALE GENOMIC DNA]</scope>
    <source>
        <strain evidence="1 2">NBRC 16266</strain>
    </source>
</reference>
<dbReference type="AlphaFoldDB" id="A0A5M3X423"/>
<accession>A0A5M3X423</accession>
<evidence type="ECO:0008006" key="3">
    <source>
        <dbReference type="Google" id="ProtNLM"/>
    </source>
</evidence>
<gene>
    <name evidence="1" type="ORF">Amac_079980</name>
</gene>
<proteinExistence type="predicted"/>
<dbReference type="OrthoDB" id="796761at2"/>
<sequence>MTDGLVRHSLSAAELAIIGSGVLPGPLITSLKRAIASRNIALLEVIRRLSGPASATGRMIGALWQELEQRADRGLAVLVSPQVGAWAEDTLRAEGRGDPEVLVAALGRRASGGFRLDTGEPLRSHFGFDIAETMTRARWAALCREALQLLAARHGRTAASLTELITTIVPVNSPAPADAFSGTSGAAFGAVALSPPIGSAQLAAAFSHELQHHVLAATQEIVALTEPDHPARFAVPWRDDPRNAAATLQGIYAHAAICEFHRAEWRDGPTADANANVAAYALWRQATAQALTMLLDSGALTPAGRALAEAVGGRIFPLLAEAVPGWARQRAETELASRRVLSSSSVRYRG</sequence>
<evidence type="ECO:0000313" key="1">
    <source>
        <dbReference type="EMBL" id="GES14401.1"/>
    </source>
</evidence>
<protein>
    <recommendedName>
        <fullName evidence="3">HEXXH motif domain-containing protein</fullName>
    </recommendedName>
</protein>
<keyword evidence="2" id="KW-1185">Reference proteome</keyword>